<comment type="subcellular location">
    <subcellularLocation>
        <location evidence="1">Membrane</location>
        <topology evidence="1">Multi-pass membrane protein</topology>
    </subcellularLocation>
</comment>
<evidence type="ECO:0000256" key="1">
    <source>
        <dbReference type="ARBA" id="ARBA00004141"/>
    </source>
</evidence>
<evidence type="ECO:0000256" key="4">
    <source>
        <dbReference type="ARBA" id="ARBA00022989"/>
    </source>
</evidence>
<protein>
    <submittedName>
        <fullName evidence="8">Lipid phosphate phosphohydrolase 3</fullName>
    </submittedName>
</protein>
<dbReference type="Pfam" id="PF01569">
    <property type="entry name" value="PAP2"/>
    <property type="match status" value="2"/>
</dbReference>
<feature type="transmembrane region" description="Helical" evidence="6">
    <location>
        <begin position="286"/>
        <end position="306"/>
    </location>
</feature>
<dbReference type="GO" id="GO:0007165">
    <property type="term" value="P:signal transduction"/>
    <property type="evidence" value="ECO:0007669"/>
    <property type="project" value="TreeGrafter"/>
</dbReference>
<evidence type="ECO:0000256" key="3">
    <source>
        <dbReference type="ARBA" id="ARBA00022692"/>
    </source>
</evidence>
<dbReference type="GO" id="GO:0008195">
    <property type="term" value="F:phosphatidate phosphatase activity"/>
    <property type="evidence" value="ECO:0007669"/>
    <property type="project" value="TreeGrafter"/>
</dbReference>
<name>A0A194QW33_PAPMA</name>
<dbReference type="GO" id="GO:0006644">
    <property type="term" value="P:phospholipid metabolic process"/>
    <property type="evidence" value="ECO:0007669"/>
    <property type="project" value="InterPro"/>
</dbReference>
<evidence type="ECO:0000256" key="5">
    <source>
        <dbReference type="ARBA" id="ARBA00023136"/>
    </source>
</evidence>
<feature type="transmembrane region" description="Helical" evidence="6">
    <location>
        <begin position="53"/>
        <end position="71"/>
    </location>
</feature>
<feature type="transmembrane region" description="Helical" evidence="6">
    <location>
        <begin position="247"/>
        <end position="266"/>
    </location>
</feature>
<dbReference type="EMBL" id="KQ461073">
    <property type="protein sequence ID" value="KPJ09519.1"/>
    <property type="molecule type" value="Genomic_DNA"/>
</dbReference>
<dbReference type="PANTHER" id="PTHR10165:SF103">
    <property type="entry name" value="PHOSPHOLIPID PHOSPHATASE HOMOLOG 1.2 HOMOLOG"/>
    <property type="match status" value="1"/>
</dbReference>
<dbReference type="STRING" id="76193.A0A194QW33"/>
<feature type="transmembrane region" description="Helical" evidence="6">
    <location>
        <begin position="208"/>
        <end position="226"/>
    </location>
</feature>
<feature type="domain" description="Phosphatidic acid phosphatase type 2/haloperoxidase" evidence="7">
    <location>
        <begin position="88"/>
        <end position="227"/>
    </location>
</feature>
<evidence type="ECO:0000313" key="9">
    <source>
        <dbReference type="Proteomes" id="UP000053240"/>
    </source>
</evidence>
<dbReference type="AlphaFoldDB" id="A0A194QW33"/>
<proteinExistence type="inferred from homology"/>
<keyword evidence="9" id="KW-1185">Reference proteome</keyword>
<dbReference type="InterPro" id="IPR043216">
    <property type="entry name" value="PAP-like"/>
</dbReference>
<comment type="similarity">
    <text evidence="2">Belongs to the PA-phosphatase related phosphoesterase family.</text>
</comment>
<accession>A0A194QW33</accession>
<dbReference type="InParanoid" id="A0A194QW33"/>
<dbReference type="SMART" id="SM00014">
    <property type="entry name" value="acidPPc"/>
    <property type="match status" value="1"/>
</dbReference>
<keyword evidence="5 6" id="KW-0472">Membrane</keyword>
<organism evidence="8 9">
    <name type="scientific">Papilio machaon</name>
    <name type="common">Old World swallowtail butterfly</name>
    <dbReference type="NCBI Taxonomy" id="76193"/>
    <lineage>
        <taxon>Eukaryota</taxon>
        <taxon>Metazoa</taxon>
        <taxon>Ecdysozoa</taxon>
        <taxon>Arthropoda</taxon>
        <taxon>Hexapoda</taxon>
        <taxon>Insecta</taxon>
        <taxon>Pterygota</taxon>
        <taxon>Neoptera</taxon>
        <taxon>Endopterygota</taxon>
        <taxon>Lepidoptera</taxon>
        <taxon>Glossata</taxon>
        <taxon>Ditrysia</taxon>
        <taxon>Papilionoidea</taxon>
        <taxon>Papilionidae</taxon>
        <taxon>Papilioninae</taxon>
        <taxon>Papilio</taxon>
    </lineage>
</organism>
<gene>
    <name evidence="8" type="ORF">RR48_13153</name>
</gene>
<keyword evidence="4 6" id="KW-1133">Transmembrane helix</keyword>
<keyword evidence="3 6" id="KW-0812">Transmembrane</keyword>
<reference evidence="8 9" key="1">
    <citation type="journal article" date="2015" name="Nat. Commun.">
        <title>Outbred genome sequencing and CRISPR/Cas9 gene editing in butterflies.</title>
        <authorList>
            <person name="Li X."/>
            <person name="Fan D."/>
            <person name="Zhang W."/>
            <person name="Liu G."/>
            <person name="Zhang L."/>
            <person name="Zhao L."/>
            <person name="Fang X."/>
            <person name="Chen L."/>
            <person name="Dong Y."/>
            <person name="Chen Y."/>
            <person name="Ding Y."/>
            <person name="Zhao R."/>
            <person name="Feng M."/>
            <person name="Zhu Y."/>
            <person name="Feng Y."/>
            <person name="Jiang X."/>
            <person name="Zhu D."/>
            <person name="Xiang H."/>
            <person name="Feng X."/>
            <person name="Li S."/>
            <person name="Wang J."/>
            <person name="Zhang G."/>
            <person name="Kronforst M.R."/>
            <person name="Wang W."/>
        </authorList>
    </citation>
    <scope>NUCLEOTIDE SEQUENCE [LARGE SCALE GENOMIC DNA]</scope>
    <source>
        <strain evidence="8">Ya'a_city_454_Pm</strain>
        <tissue evidence="8">Whole body</tissue>
    </source>
</reference>
<dbReference type="SUPFAM" id="SSF48317">
    <property type="entry name" value="Acid phosphatase/Vanadium-dependent haloperoxidase"/>
    <property type="match status" value="2"/>
</dbReference>
<dbReference type="GO" id="GO:0005886">
    <property type="term" value="C:plasma membrane"/>
    <property type="evidence" value="ECO:0007669"/>
    <property type="project" value="TreeGrafter"/>
</dbReference>
<keyword evidence="8" id="KW-0378">Hydrolase</keyword>
<feature type="transmembrane region" description="Helical" evidence="6">
    <location>
        <begin position="183"/>
        <end position="202"/>
    </location>
</feature>
<evidence type="ECO:0000256" key="6">
    <source>
        <dbReference type="SAM" id="Phobius"/>
    </source>
</evidence>
<dbReference type="Gene3D" id="1.20.144.10">
    <property type="entry name" value="Phosphatidic acid phosphatase type 2/haloperoxidase"/>
    <property type="match status" value="2"/>
</dbReference>
<evidence type="ECO:0000259" key="7">
    <source>
        <dbReference type="SMART" id="SM00014"/>
    </source>
</evidence>
<sequence>MMDKLKCFWSKTNRWHRVIALFVLVELKVLPGGQLGFQCNDPALSHPFTGDTISWKWLMGITLLLPLVIVIYSHEKNDSNKKNALCWYKEYVYGVLINLTVIQTLKLIVGSPRPHFFDTCQPEEAITCVGSEYISSYTCTKAYWLSQSDKSFPSGHTSLGLHAALFIAYYLHRRGASVGRGAVGVAQIVCVLSAVWCGLSRVQDRRHHWWDVLAGAIIAAPILLYTQHQLHESSSLSEIPQSYRRQASSGMIALFVLVELKVLPGGQLGFQCNDPALSHPFTGDTISWKWLMGITLLLPLVIMLIVERQCNGREKNDLNKKNALCWYKEYVYGVLINLTVIQTLKLIVGSPRPHFFDTCQPEEAITCVGSEYISSYTCTKAYWLSQSDKSFPSGHTSLGLHAALFIAIKSLCKDFSCTNIRNEVRQETKPLDNNCHS</sequence>
<dbReference type="Proteomes" id="UP000053240">
    <property type="component" value="Unassembled WGS sequence"/>
</dbReference>
<dbReference type="InterPro" id="IPR036938">
    <property type="entry name" value="PAP2/HPO_sf"/>
</dbReference>
<evidence type="ECO:0000313" key="8">
    <source>
        <dbReference type="EMBL" id="KPJ09519.1"/>
    </source>
</evidence>
<dbReference type="GO" id="GO:0046839">
    <property type="term" value="P:phospholipid dephosphorylation"/>
    <property type="evidence" value="ECO:0007669"/>
    <property type="project" value="TreeGrafter"/>
</dbReference>
<dbReference type="PANTHER" id="PTHR10165">
    <property type="entry name" value="LIPID PHOSPHATE PHOSPHATASE"/>
    <property type="match status" value="1"/>
</dbReference>
<dbReference type="InterPro" id="IPR000326">
    <property type="entry name" value="PAP2/HPO"/>
</dbReference>
<evidence type="ECO:0000256" key="2">
    <source>
        <dbReference type="ARBA" id="ARBA00008816"/>
    </source>
</evidence>